<protein>
    <submittedName>
        <fullName evidence="5">WGS project CCBQ000000000 data, contig 00015</fullName>
    </submittedName>
</protein>
<dbReference type="Pfam" id="PF13409">
    <property type="entry name" value="GST_N_2"/>
    <property type="match status" value="1"/>
</dbReference>
<dbReference type="InterPro" id="IPR036249">
    <property type="entry name" value="Thioredoxin-like_sf"/>
</dbReference>
<dbReference type="Gene3D" id="1.20.1050.10">
    <property type="match status" value="1"/>
</dbReference>
<dbReference type="SUPFAM" id="SSF47616">
    <property type="entry name" value="GST C-terminal domain-like"/>
    <property type="match status" value="1"/>
</dbReference>
<gene>
    <name evidence="5" type="ORF">KLDO_g4097</name>
</gene>
<sequence length="359" mass="41983">MSKKFASEDGSFKRQVSSFRETISATHPIYKPEKGRYWLYVSLACPWAHRALITRVLKGLTSVIGISVVHWHLDEKGWRFLPYDDSNKPDDVSFTPSAELKPYDELSNSGVENHSIRYGTDGTIDHNYHFERLSQLYFKSEPEYSARYTVPVLWDLKTQTIVNNESSEIIRILNSGVFDKVADPHPDIDLLPKELESEIDEINSWVYDNINNGVYKTGFAEKQEIYEKEVTNLFKHLDKVESMLKGRYETLKTTHFSEEDILKSFYLLGNQLTEADLRLYPTLIRFDPVYVQHFKTNLNTIRSGYPYIHLWLRNLYWNDKAFHDTTNFNHIKWHYTRSHTRINPLSITPLGPSPNILPL</sequence>
<dbReference type="InterPro" id="IPR047047">
    <property type="entry name" value="GST_Omega-like_C"/>
</dbReference>
<dbReference type="InterPro" id="IPR036282">
    <property type="entry name" value="Glutathione-S-Trfase_C_sf"/>
</dbReference>
<comment type="caution">
    <text evidence="5">The sequence shown here is derived from an EMBL/GenBank/DDBJ whole genome shotgun (WGS) entry which is preliminary data.</text>
</comment>
<dbReference type="Gene3D" id="3.40.30.10">
    <property type="entry name" value="Glutaredoxin"/>
    <property type="match status" value="1"/>
</dbReference>
<dbReference type="InterPro" id="IPR004045">
    <property type="entry name" value="Glutathione_S-Trfase_N"/>
</dbReference>
<evidence type="ECO:0000313" key="5">
    <source>
        <dbReference type="EMBL" id="CDO95872.1"/>
    </source>
</evidence>
<feature type="site" description="Lowers pKa of active site Cys" evidence="3">
    <location>
        <position position="335"/>
    </location>
</feature>
<reference evidence="5 6" key="1">
    <citation type="submission" date="2014-03" db="EMBL/GenBank/DDBJ databases">
        <title>The genome of Kluyveromyces dobzhanskii.</title>
        <authorList>
            <person name="Nystedt B."/>
            <person name="Astrom S."/>
        </authorList>
    </citation>
    <scope>NUCLEOTIDE SEQUENCE [LARGE SCALE GENOMIC DNA]</scope>
    <source>
        <strain evidence="5 6">CBS 2104</strain>
    </source>
</reference>
<feature type="binding site" evidence="2">
    <location>
        <position position="78"/>
    </location>
    <ligand>
        <name>glutathione</name>
        <dbReference type="ChEBI" id="CHEBI:57925"/>
    </ligand>
</feature>
<dbReference type="CDD" id="cd03190">
    <property type="entry name" value="GST_C_Omega_like"/>
    <property type="match status" value="1"/>
</dbReference>
<dbReference type="Pfam" id="PF13410">
    <property type="entry name" value="GST_C_2"/>
    <property type="match status" value="1"/>
</dbReference>
<name>A0A0A8LCA1_9SACH</name>
<dbReference type="AlphaFoldDB" id="A0A0A8LCA1"/>
<feature type="binding site" evidence="2">
    <location>
        <begin position="147"/>
        <end position="150"/>
    </location>
    <ligand>
        <name>glutathione</name>
        <dbReference type="ChEBI" id="CHEBI:57925"/>
    </ligand>
</feature>
<evidence type="ECO:0000259" key="4">
    <source>
        <dbReference type="PROSITE" id="PS50405"/>
    </source>
</evidence>
<dbReference type="InterPro" id="IPR010987">
    <property type="entry name" value="Glutathione-S-Trfase_C-like"/>
</dbReference>
<dbReference type="OrthoDB" id="2309723at2759"/>
<dbReference type="PIRSF" id="PIRSF015753">
    <property type="entry name" value="GST"/>
    <property type="match status" value="1"/>
</dbReference>
<accession>A0A0A8LCA1</accession>
<feature type="binding site" evidence="2">
    <location>
        <begin position="165"/>
        <end position="166"/>
    </location>
    <ligand>
        <name>glutathione</name>
        <dbReference type="ChEBI" id="CHEBI:57925"/>
    </ligand>
</feature>
<dbReference type="PANTHER" id="PTHR32419">
    <property type="entry name" value="GLUTATHIONYL-HYDROQUINONE REDUCTASE"/>
    <property type="match status" value="1"/>
</dbReference>
<dbReference type="EMBL" id="CCBQ010000045">
    <property type="protein sequence ID" value="CDO95872.1"/>
    <property type="molecule type" value="Genomic_DNA"/>
</dbReference>
<evidence type="ECO:0000256" key="3">
    <source>
        <dbReference type="PIRSR" id="PIRSR015753-3"/>
    </source>
</evidence>
<proteinExistence type="predicted"/>
<feature type="site" description="Lowers pKa of active site Cys" evidence="3">
    <location>
        <position position="290"/>
    </location>
</feature>
<feature type="active site" description="Nucleophile" evidence="1">
    <location>
        <position position="45"/>
    </location>
</feature>
<evidence type="ECO:0000256" key="1">
    <source>
        <dbReference type="PIRSR" id="PIRSR015753-1"/>
    </source>
</evidence>
<organism evidence="5 6">
    <name type="scientific">Kluyveromyces dobzhanskii CBS 2104</name>
    <dbReference type="NCBI Taxonomy" id="1427455"/>
    <lineage>
        <taxon>Eukaryota</taxon>
        <taxon>Fungi</taxon>
        <taxon>Dikarya</taxon>
        <taxon>Ascomycota</taxon>
        <taxon>Saccharomycotina</taxon>
        <taxon>Saccharomycetes</taxon>
        <taxon>Saccharomycetales</taxon>
        <taxon>Saccharomycetaceae</taxon>
        <taxon>Kluyveromyces</taxon>
    </lineage>
</organism>
<dbReference type="PANTHER" id="PTHR32419:SF6">
    <property type="entry name" value="GLUTATHIONE S-TRANSFERASE OMEGA-LIKE 1-RELATED"/>
    <property type="match status" value="1"/>
</dbReference>
<dbReference type="PROSITE" id="PS50405">
    <property type="entry name" value="GST_CTER"/>
    <property type="match status" value="1"/>
</dbReference>
<keyword evidence="6" id="KW-1185">Reference proteome</keyword>
<feature type="domain" description="GST C-terminal" evidence="4">
    <location>
        <begin position="192"/>
        <end position="335"/>
    </location>
</feature>
<evidence type="ECO:0000313" key="6">
    <source>
        <dbReference type="Proteomes" id="UP000031516"/>
    </source>
</evidence>
<dbReference type="GO" id="GO:0004364">
    <property type="term" value="F:glutathione transferase activity"/>
    <property type="evidence" value="ECO:0007669"/>
    <property type="project" value="InterPro"/>
</dbReference>
<evidence type="ECO:0000256" key="2">
    <source>
        <dbReference type="PIRSR" id="PIRSR015753-2"/>
    </source>
</evidence>
<feature type="active site" description="Proton donor/acceptor" evidence="1">
    <location>
        <position position="215"/>
    </location>
</feature>
<dbReference type="GO" id="GO:0005737">
    <property type="term" value="C:cytoplasm"/>
    <property type="evidence" value="ECO:0007669"/>
    <property type="project" value="TreeGrafter"/>
</dbReference>
<dbReference type="InterPro" id="IPR016639">
    <property type="entry name" value="GST_Omega/GSH"/>
</dbReference>
<dbReference type="Proteomes" id="UP000031516">
    <property type="component" value="Unassembled WGS sequence"/>
</dbReference>
<dbReference type="SUPFAM" id="SSF52833">
    <property type="entry name" value="Thioredoxin-like"/>
    <property type="match status" value="1"/>
</dbReference>